<sequence>MALPFVVTNQFDRSPRSARLLAQNGAALVISLLISDLPHEELAASGILSHLLAILRRITTPIGRLSAARSAHGVPRHVLTGRSTSRAQRF</sequence>
<proteinExistence type="predicted"/>
<evidence type="ECO:0000313" key="1">
    <source>
        <dbReference type="EMBL" id="TFI03120.1"/>
    </source>
</evidence>
<organism evidence="1 2">
    <name type="scientific">Kocuria rhizophila</name>
    <dbReference type="NCBI Taxonomy" id="72000"/>
    <lineage>
        <taxon>Bacteria</taxon>
        <taxon>Bacillati</taxon>
        <taxon>Actinomycetota</taxon>
        <taxon>Actinomycetes</taxon>
        <taxon>Micrococcales</taxon>
        <taxon>Micrococcaceae</taxon>
        <taxon>Kocuria</taxon>
    </lineage>
</organism>
<dbReference type="EMBL" id="SPNK01000001">
    <property type="protein sequence ID" value="TFI03120.1"/>
    <property type="molecule type" value="Genomic_DNA"/>
</dbReference>
<dbReference type="RefSeq" id="WP_128973300.1">
    <property type="nucleotide sequence ID" value="NZ_CABMOG010000002.1"/>
</dbReference>
<reference evidence="1 2" key="1">
    <citation type="submission" date="2019-03" db="EMBL/GenBank/DDBJ databases">
        <title>Genome Sequencing and Assembly of Various Microbes Isolated from Alder Root Nodule.</title>
        <authorList>
            <person name="Swanson E."/>
            <person name="Sevigny J.L."/>
            <person name="Pesce C."/>
            <person name="Davis I."/>
            <person name="Kleiner V."/>
            <person name="Tisa L."/>
        </authorList>
    </citation>
    <scope>NUCLEOTIDE SEQUENCE [LARGE SCALE GENOMIC DNA]</scope>
    <source>
        <strain evidence="1 2">4R-31</strain>
    </source>
</reference>
<dbReference type="Proteomes" id="UP000298017">
    <property type="component" value="Unassembled WGS sequence"/>
</dbReference>
<comment type="caution">
    <text evidence="1">The sequence shown here is derived from an EMBL/GenBank/DDBJ whole genome shotgun (WGS) entry which is preliminary data.</text>
</comment>
<protein>
    <submittedName>
        <fullName evidence="1">Uncharacterized protein</fullName>
    </submittedName>
</protein>
<keyword evidence="2" id="KW-1185">Reference proteome</keyword>
<name>A0AAX2SGU6_KOCRH</name>
<dbReference type="AlphaFoldDB" id="A0AAX2SGU6"/>
<gene>
    <name evidence="1" type="ORF">E4P33_00965</name>
</gene>
<accession>A0AAX2SGU6</accession>
<evidence type="ECO:0000313" key="2">
    <source>
        <dbReference type="Proteomes" id="UP000298017"/>
    </source>
</evidence>